<dbReference type="AlphaFoldDB" id="A0A0R1WHK2"/>
<dbReference type="Proteomes" id="UP000051302">
    <property type="component" value="Unassembled WGS sequence"/>
</dbReference>
<accession>A0A0R1WHK2</accession>
<name>A0A0R1WHK2_9LACO</name>
<gene>
    <name evidence="1" type="ORF">FD31_GL001348</name>
</gene>
<reference evidence="1 2" key="1">
    <citation type="journal article" date="2015" name="Genome Announc.">
        <title>Expanding the biotechnology potential of lactobacilli through comparative genomics of 213 strains and associated genera.</title>
        <authorList>
            <person name="Sun Z."/>
            <person name="Harris H.M."/>
            <person name="McCann A."/>
            <person name="Guo C."/>
            <person name="Argimon S."/>
            <person name="Zhang W."/>
            <person name="Yang X."/>
            <person name="Jeffery I.B."/>
            <person name="Cooney J.C."/>
            <person name="Kagawa T.F."/>
            <person name="Liu W."/>
            <person name="Song Y."/>
            <person name="Salvetti E."/>
            <person name="Wrobel A."/>
            <person name="Rasinkangas P."/>
            <person name="Parkhill J."/>
            <person name="Rea M.C."/>
            <person name="O'Sullivan O."/>
            <person name="Ritari J."/>
            <person name="Douillard F.P."/>
            <person name="Paul Ross R."/>
            <person name="Yang R."/>
            <person name="Briner A.E."/>
            <person name="Felis G.E."/>
            <person name="de Vos W.M."/>
            <person name="Barrangou R."/>
            <person name="Klaenhammer T.R."/>
            <person name="Caufield P.W."/>
            <person name="Cui Y."/>
            <person name="Zhang H."/>
            <person name="O'Toole P.W."/>
        </authorList>
    </citation>
    <scope>NUCLEOTIDE SEQUENCE [LARGE SCALE GENOMIC DNA]</scope>
    <source>
        <strain evidence="1 2">DSM 16982</strain>
    </source>
</reference>
<proteinExistence type="predicted"/>
<protein>
    <submittedName>
        <fullName evidence="1">Uncharacterized protein</fullName>
    </submittedName>
</protein>
<dbReference type="EMBL" id="AZFV01000025">
    <property type="protein sequence ID" value="KRM15225.1"/>
    <property type="molecule type" value="Genomic_DNA"/>
</dbReference>
<evidence type="ECO:0000313" key="1">
    <source>
        <dbReference type="EMBL" id="KRM15225.1"/>
    </source>
</evidence>
<dbReference type="Pfam" id="PF09661">
    <property type="entry name" value="DUF2398"/>
    <property type="match status" value="1"/>
</dbReference>
<keyword evidence="2" id="KW-1185">Reference proteome</keyword>
<dbReference type="RefSeq" id="WP_057892757.1">
    <property type="nucleotide sequence ID" value="NZ_AZFV01000025.1"/>
</dbReference>
<dbReference type="STRING" id="1423774.FD31_GL001348"/>
<evidence type="ECO:0000313" key="2">
    <source>
        <dbReference type="Proteomes" id="UP000051302"/>
    </source>
</evidence>
<comment type="caution">
    <text evidence="1">The sequence shown here is derived from an EMBL/GenBank/DDBJ whole genome shotgun (WGS) entry which is preliminary data.</text>
</comment>
<organism evidence="1 2">
    <name type="scientific">Companilactobacillus nantensis DSM 16982</name>
    <dbReference type="NCBI Taxonomy" id="1423774"/>
    <lineage>
        <taxon>Bacteria</taxon>
        <taxon>Bacillati</taxon>
        <taxon>Bacillota</taxon>
        <taxon>Bacilli</taxon>
        <taxon>Lactobacillales</taxon>
        <taxon>Lactobacillaceae</taxon>
        <taxon>Companilactobacillus</taxon>
    </lineage>
</organism>
<sequence>MKDDEDVKICLDRLLEFHVILEKDNQEIFRLIKKYSKDIQKICNNDLNMALVLNAHFAKIEKKPFHTEAFMGIEGFNETSDYVMFACAMAFVEESGPESPFILPDLTSYLKRTMPNDLDWTQYHIRKRLVRILQQMIALKIIIVLDGKFDDFDRNEEQVALFNSTNYSRYFLNMFSKNIQSLTDSSELVPISETKNISMQVIQRLFLSVGICRTNETESLFRYMRSEQERLTKFFEINSFYEFELSKNLGILVSENRRIGIKYIPDNGSSGDLLMLIGSKIRNRSFVPDEFGQLHLNLTQWQSIVSEVVQKNRELLSKAYREKSFESIAKELLMQTVNDGLILQSDGLLLVTPIFYRLNGEFTLSE</sequence>
<dbReference type="PATRIC" id="fig|1423774.3.peg.1400"/>
<dbReference type="InterPro" id="IPR013494">
    <property type="entry name" value="CHP02678"/>
</dbReference>